<evidence type="ECO:0000313" key="8">
    <source>
        <dbReference type="Ensembl" id="ENSTRUP00000063672.1"/>
    </source>
</evidence>
<evidence type="ECO:0000256" key="1">
    <source>
        <dbReference type="ARBA" id="ARBA00004123"/>
    </source>
</evidence>
<reference evidence="8" key="2">
    <citation type="submission" date="2025-08" db="UniProtKB">
        <authorList>
            <consortium name="Ensembl"/>
        </authorList>
    </citation>
    <scope>IDENTIFICATION</scope>
</reference>
<keyword evidence="9" id="KW-1185">Reference proteome</keyword>
<dbReference type="InterPro" id="IPR000571">
    <property type="entry name" value="Znf_CCCH"/>
</dbReference>
<name>A0A674MQA3_TAKRU</name>
<sequence>MATARDSDNSTASESESSEGSDEFSDGQESKVPEPCRYYNDKGCKNRNCTYLHVCKNALTRNPCRPRCTLNHDIEQAIGAAASQQNAQVPMPANGRPFRWQLCNGKSWKNIENDHIIEINYCLPHAKGITIYNTPYGEVRIDFSRMRILKKNLKVRRLDDGRSKWIWYCMLSHKWKSYGHKDAKGNSTPKSEAIESSFQRNRRSSFPFNIGSETFEINFREMKHWSMSEINSDKQKAELYV</sequence>
<dbReference type="GO" id="GO:1990404">
    <property type="term" value="F:NAD+-protein mono-ADP-ribosyltransferase activity"/>
    <property type="evidence" value="ECO:0007669"/>
    <property type="project" value="TreeGrafter"/>
</dbReference>
<proteinExistence type="inferred from homology"/>
<protein>
    <submittedName>
        <fullName evidence="8">Zinc finger CCCH-type antiviral protein 1-like</fullName>
    </submittedName>
</protein>
<keyword evidence="4" id="KW-0479">Metal-binding</keyword>
<feature type="domain" description="WWE" evidence="7">
    <location>
        <begin position="150"/>
        <end position="238"/>
    </location>
</feature>
<dbReference type="InterPro" id="IPR037197">
    <property type="entry name" value="WWE_dom_sf"/>
</dbReference>
<organism evidence="8 9">
    <name type="scientific">Takifugu rubripes</name>
    <name type="common">Japanese pufferfish</name>
    <name type="synonym">Fugu rubripes</name>
    <dbReference type="NCBI Taxonomy" id="31033"/>
    <lineage>
        <taxon>Eukaryota</taxon>
        <taxon>Metazoa</taxon>
        <taxon>Chordata</taxon>
        <taxon>Craniata</taxon>
        <taxon>Vertebrata</taxon>
        <taxon>Euteleostomi</taxon>
        <taxon>Actinopterygii</taxon>
        <taxon>Neopterygii</taxon>
        <taxon>Teleostei</taxon>
        <taxon>Neoteleostei</taxon>
        <taxon>Acanthomorphata</taxon>
        <taxon>Eupercaria</taxon>
        <taxon>Tetraodontiformes</taxon>
        <taxon>Tetradontoidea</taxon>
        <taxon>Tetraodontidae</taxon>
        <taxon>Takifugu</taxon>
    </lineage>
</organism>
<dbReference type="Gene3D" id="3.30.720.50">
    <property type="match status" value="1"/>
</dbReference>
<dbReference type="Pfam" id="PF02825">
    <property type="entry name" value="WWE"/>
    <property type="match status" value="1"/>
</dbReference>
<dbReference type="GO" id="GO:0003950">
    <property type="term" value="F:NAD+ poly-ADP-ribosyltransferase activity"/>
    <property type="evidence" value="ECO:0007669"/>
    <property type="project" value="TreeGrafter"/>
</dbReference>
<dbReference type="SUPFAM" id="SSF117839">
    <property type="entry name" value="WWE domain"/>
    <property type="match status" value="1"/>
</dbReference>
<evidence type="ECO:0000256" key="2">
    <source>
        <dbReference type="ARBA" id="ARBA00023242"/>
    </source>
</evidence>
<dbReference type="InterPro" id="IPR004170">
    <property type="entry name" value="WWE_dom"/>
</dbReference>
<gene>
    <name evidence="8" type="primary">si:ch211-244b2.4</name>
</gene>
<accession>A0A674MQA3</accession>
<reference evidence="8" key="3">
    <citation type="submission" date="2025-09" db="UniProtKB">
        <authorList>
            <consortium name="Ensembl"/>
        </authorList>
    </citation>
    <scope>IDENTIFICATION</scope>
</reference>
<dbReference type="GO" id="GO:0008270">
    <property type="term" value="F:zinc ion binding"/>
    <property type="evidence" value="ECO:0007669"/>
    <property type="project" value="UniProtKB-KW"/>
</dbReference>
<feature type="domain" description="C3H1-type" evidence="6">
    <location>
        <begin position="30"/>
        <end position="56"/>
    </location>
</feature>
<dbReference type="PANTHER" id="PTHR45740">
    <property type="entry name" value="POLY [ADP-RIBOSE] POLYMERASE"/>
    <property type="match status" value="1"/>
</dbReference>
<dbReference type="Proteomes" id="UP000005226">
    <property type="component" value="Chromosome 18"/>
</dbReference>
<keyword evidence="4" id="KW-0862">Zinc</keyword>
<keyword evidence="4" id="KW-0863">Zinc-finger</keyword>
<evidence type="ECO:0000259" key="7">
    <source>
        <dbReference type="PROSITE" id="PS50918"/>
    </source>
</evidence>
<feature type="region of interest" description="Disordered" evidence="5">
    <location>
        <begin position="1"/>
        <end position="31"/>
    </location>
</feature>
<evidence type="ECO:0000313" key="9">
    <source>
        <dbReference type="Proteomes" id="UP000005226"/>
    </source>
</evidence>
<feature type="zinc finger region" description="C3H1-type" evidence="4">
    <location>
        <begin position="30"/>
        <end position="56"/>
    </location>
</feature>
<dbReference type="AlphaFoldDB" id="A0A674MQA3"/>
<dbReference type="PROSITE" id="PS50103">
    <property type="entry name" value="ZF_C3H1"/>
    <property type="match status" value="1"/>
</dbReference>
<dbReference type="InterPro" id="IPR051712">
    <property type="entry name" value="ARTD-AVP"/>
</dbReference>
<feature type="compositionally biased region" description="Acidic residues" evidence="5">
    <location>
        <begin position="16"/>
        <end position="26"/>
    </location>
</feature>
<evidence type="ECO:0000259" key="6">
    <source>
        <dbReference type="PROSITE" id="PS50103"/>
    </source>
</evidence>
<dbReference type="Pfam" id="PF23466">
    <property type="entry name" value="WWE_4"/>
    <property type="match status" value="1"/>
</dbReference>
<dbReference type="GO" id="GO:0005634">
    <property type="term" value="C:nucleus"/>
    <property type="evidence" value="ECO:0007669"/>
    <property type="project" value="UniProtKB-SubCell"/>
</dbReference>
<keyword evidence="2" id="KW-0539">Nucleus</keyword>
<evidence type="ECO:0000256" key="4">
    <source>
        <dbReference type="PROSITE-ProRule" id="PRU00723"/>
    </source>
</evidence>
<comment type="subcellular location">
    <subcellularLocation>
        <location evidence="1">Nucleus</location>
    </subcellularLocation>
</comment>
<dbReference type="GeneTree" id="ENSGT00940000164581"/>
<dbReference type="PANTHER" id="PTHR45740:SF14">
    <property type="entry name" value="NOVEL PROTEIN"/>
    <property type="match status" value="1"/>
</dbReference>
<evidence type="ECO:0000256" key="5">
    <source>
        <dbReference type="SAM" id="MobiDB-lite"/>
    </source>
</evidence>
<comment type="similarity">
    <text evidence="3">Belongs to the ARTD/PARP family.</text>
</comment>
<dbReference type="PROSITE" id="PS50918">
    <property type="entry name" value="WWE"/>
    <property type="match status" value="1"/>
</dbReference>
<dbReference type="Ensembl" id="ENSTRUT00000064268.1">
    <property type="protein sequence ID" value="ENSTRUP00000063672.1"/>
    <property type="gene ID" value="ENSTRUG00000013651.3"/>
</dbReference>
<reference evidence="8 9" key="1">
    <citation type="journal article" date="2011" name="Genome Biol. Evol.">
        <title>Integration of the genetic map and genome assembly of fugu facilitates insights into distinct features of genome evolution in teleosts and mammals.</title>
        <authorList>
            <person name="Kai W."/>
            <person name="Kikuchi K."/>
            <person name="Tohari S."/>
            <person name="Chew A.K."/>
            <person name="Tay A."/>
            <person name="Fujiwara A."/>
            <person name="Hosoya S."/>
            <person name="Suetake H."/>
            <person name="Naruse K."/>
            <person name="Brenner S."/>
            <person name="Suzuki Y."/>
            <person name="Venkatesh B."/>
        </authorList>
    </citation>
    <scope>NUCLEOTIDE SEQUENCE [LARGE SCALE GENOMIC DNA]</scope>
</reference>
<evidence type="ECO:0000256" key="3">
    <source>
        <dbReference type="ARBA" id="ARBA00024347"/>
    </source>
</evidence>